<dbReference type="AlphaFoldDB" id="A0A4R1LBX2"/>
<dbReference type="Proteomes" id="UP000295210">
    <property type="component" value="Unassembled WGS sequence"/>
</dbReference>
<keyword evidence="2" id="KW-0472">Membrane</keyword>
<feature type="compositionally biased region" description="Basic residues" evidence="1">
    <location>
        <begin position="224"/>
        <end position="235"/>
    </location>
</feature>
<name>A0A4R1LBX2_9BACT</name>
<dbReference type="RefSeq" id="WP_131992472.1">
    <property type="nucleotide sequence ID" value="NZ_SMGK01000001.1"/>
</dbReference>
<evidence type="ECO:0000313" key="3">
    <source>
        <dbReference type="EMBL" id="TCK75996.1"/>
    </source>
</evidence>
<proteinExistence type="predicted"/>
<feature type="region of interest" description="Disordered" evidence="1">
    <location>
        <begin position="162"/>
        <end position="182"/>
    </location>
</feature>
<organism evidence="3 4">
    <name type="scientific">Acidipila rosea</name>
    <dbReference type="NCBI Taxonomy" id="768535"/>
    <lineage>
        <taxon>Bacteria</taxon>
        <taxon>Pseudomonadati</taxon>
        <taxon>Acidobacteriota</taxon>
        <taxon>Terriglobia</taxon>
        <taxon>Terriglobales</taxon>
        <taxon>Acidobacteriaceae</taxon>
        <taxon>Acidipila</taxon>
    </lineage>
</organism>
<keyword evidence="2" id="KW-0812">Transmembrane</keyword>
<feature type="transmembrane region" description="Helical" evidence="2">
    <location>
        <begin position="22"/>
        <end position="40"/>
    </location>
</feature>
<gene>
    <name evidence="3" type="ORF">C7378_1001</name>
</gene>
<keyword evidence="2" id="KW-1133">Transmembrane helix</keyword>
<dbReference type="EMBL" id="SMGK01000001">
    <property type="protein sequence ID" value="TCK75996.1"/>
    <property type="molecule type" value="Genomic_DNA"/>
</dbReference>
<evidence type="ECO:0000313" key="4">
    <source>
        <dbReference type="Proteomes" id="UP000295210"/>
    </source>
</evidence>
<evidence type="ECO:0000256" key="1">
    <source>
        <dbReference type="SAM" id="MobiDB-lite"/>
    </source>
</evidence>
<accession>A0A4R1LBX2</accession>
<keyword evidence="4" id="KW-1185">Reference proteome</keyword>
<evidence type="ECO:0000256" key="2">
    <source>
        <dbReference type="SAM" id="Phobius"/>
    </source>
</evidence>
<protein>
    <submittedName>
        <fullName evidence="3">Type IV pilus assembly protein PilN</fullName>
    </submittedName>
</protein>
<reference evidence="3 4" key="1">
    <citation type="submission" date="2019-03" db="EMBL/GenBank/DDBJ databases">
        <title>Genomic Encyclopedia of Type Strains, Phase IV (KMG-IV): sequencing the most valuable type-strain genomes for metagenomic binning, comparative biology and taxonomic classification.</title>
        <authorList>
            <person name="Goeker M."/>
        </authorList>
    </citation>
    <scope>NUCLEOTIDE SEQUENCE [LARGE SCALE GENOMIC DNA]</scope>
    <source>
        <strain evidence="3 4">DSM 103428</strain>
    </source>
</reference>
<comment type="caution">
    <text evidence="3">The sequence shown here is derived from an EMBL/GenBank/DDBJ whole genome shotgun (WGS) entry which is preliminary data.</text>
</comment>
<dbReference type="OrthoDB" id="119668at2"/>
<feature type="region of interest" description="Disordered" evidence="1">
    <location>
        <begin position="205"/>
        <end position="235"/>
    </location>
</feature>
<sequence>MKITVNLASRPYVELRPVYTQLRIWIGVLALAAIPLWLLLHTEQKKAAVAVARVSRVETAVNTLEKRQQSYQALMKQPKNAAVLTQSSFLNGLFRRKAFSWTATMTDLETVLPGGVQVLSIDPVIAKDGHVTIRMRVSGQRDRALDLIRNLEKSKHFASPRLAGESLASSGEGTNGRGTVEPVASGLVNMDILADYKPLSYADKQTPAGLRKEALPSPAEMLRQMKKPAPKRRKK</sequence>